<evidence type="ECO:0000256" key="3">
    <source>
        <dbReference type="ARBA" id="ARBA00022452"/>
    </source>
</evidence>
<keyword evidence="4 10" id="KW-0812">Transmembrane</keyword>
<evidence type="ECO:0000256" key="11">
    <source>
        <dbReference type="RuleBase" id="RU003357"/>
    </source>
</evidence>
<dbReference type="KEGG" id="bpor:BPO_0010"/>
<dbReference type="SUPFAM" id="SSF56935">
    <property type="entry name" value="Porins"/>
    <property type="match status" value="1"/>
</dbReference>
<organism evidence="14 15">
    <name type="scientific">Bergeyella porcorum</name>
    <dbReference type="NCBI Taxonomy" id="1735111"/>
    <lineage>
        <taxon>Bacteria</taxon>
        <taxon>Pseudomonadati</taxon>
        <taxon>Bacteroidota</taxon>
        <taxon>Flavobacteriia</taxon>
        <taxon>Flavobacteriales</taxon>
        <taxon>Weeksellaceae</taxon>
        <taxon>Bergeyella</taxon>
    </lineage>
</organism>
<dbReference type="Pfam" id="PF00593">
    <property type="entry name" value="TonB_dep_Rec_b-barrel"/>
    <property type="match status" value="1"/>
</dbReference>
<protein>
    <recommendedName>
        <fullName evidence="16">TonB-dependent receptor</fullName>
    </recommendedName>
</protein>
<dbReference type="InterPro" id="IPR036942">
    <property type="entry name" value="Beta-barrel_TonB_sf"/>
</dbReference>
<keyword evidence="8" id="KW-0675">Receptor</keyword>
<comment type="similarity">
    <text evidence="10 11">Belongs to the TonB-dependent receptor family.</text>
</comment>
<sequence>MSYAQDTKENLKTKDIEGVTLSKAQAIKAEIEREGYAVNVVETKELALRNLQTNEILDRTAGLRIRQDGGLGSRINFNLNGMTGNAVRVFIDGVPASNFGRSFSLRSIPPALIERIEVYKGVVPGHLSEDSLGGAINIILKKQNKDLVNTSYSFGSFNTHQVNVNASHRTDKGLFVDISGFYNYSDNSYEVWGDQITHIDYLGKLTRGHKEKRFNDAFRSYGSKIEVGYTGVKWADRFAIGGVFSDDYKEIQHGVTMQRVFGDRHSRRNANMATLSYRKNHLFTRGLSLKLDANYSHQKNQAIDSVGIMYDWRGPILYPDGTPVRYSSGAELGNRKTAEINTNKSIAVRANLGYQITENNALYVNYLFNNYERGISDEFLPLAQQMLQNTRDLQKNIATVTFENLAFSRRLRTNVFYKYYQQKVTSNEPYLLTATPSPQYDVRSTSKVEKYNGFGGTLSYALTSKLYLMTSAERAIRFPDENEIFGNVASLVNPANGLRPEESFNANLGVNLTNLDFGKHNLKANVSVFYRDTKGMIRQAETPGNTGTTYYENLEDVLTKGIDAEISYTYNNRLNLMLTASKFDVLFNTEYNSKGERYLYYRQQIRNEPSFKFNVGLSYYLNDVLMKDAKASFHYNVHYINEFKRNWSNVGLTNLEIIPRQFSNDVGFVFTFPKRKVTIGVDAKNIFNQQLFDNFGLQKPGRAFYGKITYNIL</sequence>
<dbReference type="PANTHER" id="PTHR30069:SF29">
    <property type="entry name" value="HEMOGLOBIN AND HEMOGLOBIN-HAPTOGLOBIN-BINDING PROTEIN 1-RELATED"/>
    <property type="match status" value="1"/>
</dbReference>
<evidence type="ECO:0000256" key="1">
    <source>
        <dbReference type="ARBA" id="ARBA00004571"/>
    </source>
</evidence>
<keyword evidence="7 10" id="KW-0472">Membrane</keyword>
<evidence type="ECO:0008006" key="16">
    <source>
        <dbReference type="Google" id="ProtNLM"/>
    </source>
</evidence>
<evidence type="ECO:0000259" key="12">
    <source>
        <dbReference type="Pfam" id="PF00593"/>
    </source>
</evidence>
<gene>
    <name evidence="14" type="ORF">BPO_0010</name>
</gene>
<accession>A0AAU0F1J3</accession>
<evidence type="ECO:0000256" key="7">
    <source>
        <dbReference type="ARBA" id="ARBA00023136"/>
    </source>
</evidence>
<evidence type="ECO:0000256" key="6">
    <source>
        <dbReference type="ARBA" id="ARBA00023077"/>
    </source>
</evidence>
<name>A0AAU0F1J3_9FLAO</name>
<keyword evidence="3 10" id="KW-1134">Transmembrane beta strand</keyword>
<dbReference type="PANTHER" id="PTHR30069">
    <property type="entry name" value="TONB-DEPENDENT OUTER MEMBRANE RECEPTOR"/>
    <property type="match status" value="1"/>
</dbReference>
<evidence type="ECO:0000259" key="13">
    <source>
        <dbReference type="Pfam" id="PF07715"/>
    </source>
</evidence>
<evidence type="ECO:0000256" key="9">
    <source>
        <dbReference type="ARBA" id="ARBA00023237"/>
    </source>
</evidence>
<dbReference type="InterPro" id="IPR012910">
    <property type="entry name" value="Plug_dom"/>
</dbReference>
<dbReference type="Pfam" id="PF07715">
    <property type="entry name" value="Plug"/>
    <property type="match status" value="1"/>
</dbReference>
<dbReference type="Gene3D" id="2.170.130.10">
    <property type="entry name" value="TonB-dependent receptor, plug domain"/>
    <property type="match status" value="1"/>
</dbReference>
<dbReference type="GO" id="GO:0015344">
    <property type="term" value="F:siderophore uptake transmembrane transporter activity"/>
    <property type="evidence" value="ECO:0007669"/>
    <property type="project" value="TreeGrafter"/>
</dbReference>
<evidence type="ECO:0000256" key="5">
    <source>
        <dbReference type="ARBA" id="ARBA00022729"/>
    </source>
</evidence>
<evidence type="ECO:0000313" key="14">
    <source>
        <dbReference type="EMBL" id="WOC50657.1"/>
    </source>
</evidence>
<dbReference type="EMBL" id="CP136426">
    <property type="protein sequence ID" value="WOC50657.1"/>
    <property type="molecule type" value="Genomic_DNA"/>
</dbReference>
<evidence type="ECO:0000256" key="10">
    <source>
        <dbReference type="PROSITE-ProRule" id="PRU01360"/>
    </source>
</evidence>
<proteinExistence type="inferred from homology"/>
<evidence type="ECO:0000256" key="2">
    <source>
        <dbReference type="ARBA" id="ARBA00022448"/>
    </source>
</evidence>
<feature type="domain" description="TonB-dependent receptor-like beta-barrel" evidence="12">
    <location>
        <begin position="217"/>
        <end position="682"/>
    </location>
</feature>
<evidence type="ECO:0000256" key="8">
    <source>
        <dbReference type="ARBA" id="ARBA00023170"/>
    </source>
</evidence>
<reference evidence="14" key="1">
    <citation type="submission" date="2023-10" db="EMBL/GenBank/DDBJ databases">
        <title>Characterization and whole genome sequencing of a novel strain of Bergeyella porcorum QD2021 isolated from pig.</title>
        <authorList>
            <person name="Liu G."/>
            <person name="Chen C."/>
            <person name="Han X."/>
        </authorList>
    </citation>
    <scope>NUCLEOTIDE SEQUENCE</scope>
    <source>
        <strain evidence="14">QD2021</strain>
    </source>
</reference>
<dbReference type="Gene3D" id="2.40.170.20">
    <property type="entry name" value="TonB-dependent receptor, beta-barrel domain"/>
    <property type="match status" value="1"/>
</dbReference>
<dbReference type="InterPro" id="IPR039426">
    <property type="entry name" value="TonB-dep_rcpt-like"/>
</dbReference>
<keyword evidence="6 11" id="KW-0798">TonB box</keyword>
<keyword evidence="5" id="KW-0732">Signal</keyword>
<evidence type="ECO:0000313" key="15">
    <source>
        <dbReference type="Proteomes" id="UP001432059"/>
    </source>
</evidence>
<dbReference type="InterPro" id="IPR037066">
    <property type="entry name" value="Plug_dom_sf"/>
</dbReference>
<dbReference type="InterPro" id="IPR000531">
    <property type="entry name" value="Beta-barrel_TonB"/>
</dbReference>
<dbReference type="PROSITE" id="PS52016">
    <property type="entry name" value="TONB_DEPENDENT_REC_3"/>
    <property type="match status" value="1"/>
</dbReference>
<keyword evidence="15" id="KW-1185">Reference proteome</keyword>
<keyword evidence="2 10" id="KW-0813">Transport</keyword>
<evidence type="ECO:0000256" key="4">
    <source>
        <dbReference type="ARBA" id="ARBA00022692"/>
    </source>
</evidence>
<dbReference type="AlphaFoldDB" id="A0AAU0F1J3"/>
<comment type="subcellular location">
    <subcellularLocation>
        <location evidence="1 10">Cell outer membrane</location>
        <topology evidence="1 10">Multi-pass membrane protein</topology>
    </subcellularLocation>
</comment>
<dbReference type="Proteomes" id="UP001432059">
    <property type="component" value="Chromosome"/>
</dbReference>
<feature type="domain" description="TonB-dependent receptor plug" evidence="13">
    <location>
        <begin position="36"/>
        <end position="134"/>
    </location>
</feature>
<keyword evidence="9 10" id="KW-0998">Cell outer membrane</keyword>
<dbReference type="GO" id="GO:0009279">
    <property type="term" value="C:cell outer membrane"/>
    <property type="evidence" value="ECO:0007669"/>
    <property type="project" value="UniProtKB-SubCell"/>
</dbReference>
<dbReference type="GO" id="GO:0044718">
    <property type="term" value="P:siderophore transmembrane transport"/>
    <property type="evidence" value="ECO:0007669"/>
    <property type="project" value="TreeGrafter"/>
</dbReference>